<feature type="compositionally biased region" description="Basic and acidic residues" evidence="1">
    <location>
        <begin position="39"/>
        <end position="49"/>
    </location>
</feature>
<gene>
    <name evidence="4" type="ORF">sS8_5633</name>
</gene>
<evidence type="ECO:0000259" key="3">
    <source>
        <dbReference type="Pfam" id="PF20042"/>
    </source>
</evidence>
<name>A0A286P4H0_9GAMM</name>
<dbReference type="InterPro" id="IPR045618">
    <property type="entry name" value="DUF6444"/>
</dbReference>
<protein>
    <submittedName>
        <fullName evidence="4">Transposase</fullName>
    </submittedName>
</protein>
<reference evidence="4 5" key="1">
    <citation type="submission" date="2016-12" db="EMBL/GenBank/DDBJ databases">
        <title>Genome sequencing of Methylocaldum marinum.</title>
        <authorList>
            <person name="Takeuchi M."/>
            <person name="Kamagata Y."/>
            <person name="Hiraoka S."/>
            <person name="Oshima K."/>
            <person name="Hattori M."/>
            <person name="Iwasaki W."/>
        </authorList>
    </citation>
    <scope>NUCLEOTIDE SEQUENCE [LARGE SCALE GENOMIC DNA]</scope>
    <source>
        <strain evidence="4 5">S8</strain>
    </source>
</reference>
<dbReference type="Pfam" id="PF03050">
    <property type="entry name" value="DDE_Tnp_IS66"/>
    <property type="match status" value="1"/>
</dbReference>
<evidence type="ECO:0000313" key="5">
    <source>
        <dbReference type="Proteomes" id="UP000266313"/>
    </source>
</evidence>
<dbReference type="EMBL" id="AP017928">
    <property type="protein sequence ID" value="BBA37550.1"/>
    <property type="molecule type" value="Genomic_DNA"/>
</dbReference>
<evidence type="ECO:0000313" key="4">
    <source>
        <dbReference type="EMBL" id="BBA37550.1"/>
    </source>
</evidence>
<feature type="domain" description="DUF6444" evidence="3">
    <location>
        <begin position="13"/>
        <end position="87"/>
    </location>
</feature>
<feature type="region of interest" description="Disordered" evidence="1">
    <location>
        <begin position="39"/>
        <end position="92"/>
    </location>
</feature>
<feature type="domain" description="Transposase IS66 central" evidence="2">
    <location>
        <begin position="162"/>
        <end position="295"/>
    </location>
</feature>
<accession>A0A286P4H0</accession>
<dbReference type="Pfam" id="PF20042">
    <property type="entry name" value="DUF6444"/>
    <property type="match status" value="1"/>
</dbReference>
<evidence type="ECO:0000256" key="1">
    <source>
        <dbReference type="SAM" id="MobiDB-lite"/>
    </source>
</evidence>
<organism evidence="4 5">
    <name type="scientific">Methylocaldum marinum</name>
    <dbReference type="NCBI Taxonomy" id="1432792"/>
    <lineage>
        <taxon>Bacteria</taxon>
        <taxon>Pseudomonadati</taxon>
        <taxon>Pseudomonadota</taxon>
        <taxon>Gammaproteobacteria</taxon>
        <taxon>Methylococcales</taxon>
        <taxon>Methylococcaceae</taxon>
        <taxon>Methylocaldum</taxon>
    </lineage>
</organism>
<dbReference type="InterPro" id="IPR052344">
    <property type="entry name" value="Transposase-related"/>
</dbReference>
<keyword evidence="5" id="KW-1185">Reference proteome</keyword>
<dbReference type="InterPro" id="IPR004291">
    <property type="entry name" value="Transposase_IS66_central"/>
</dbReference>
<dbReference type="KEGG" id="mmai:sS8_5633"/>
<sequence>MSKLRRPSPAELSQMSPAEKDALILKLFDLLEGLERRLGEVERKVEKTRRNSSKPPSSDGLKRQPAELRQTGSKSNGGQPGHVGVTRAWTETPDEVKELRPLGTCGCGLALADQAEMIGERRQQIEVPEPKAKVIEYRQVIVSCACGCEHRGEFPFGVTPHVSYGPRLKAYAVGWVEGHFVALARTAEILADPYGVRPSDGTIQKWIGQAAESLRPAYEATRQALIAAEVVHFDESGVRVNGHTHWLHVAGTADLAVYVIHPKRGGEAMTAAGILPSFEGHAVHDHWAPITASKRRPTACATPTCCGNCAISRRPRTGIVGRSDFGKSWWKARRRWKPPKPKA</sequence>
<proteinExistence type="predicted"/>
<dbReference type="Proteomes" id="UP000266313">
    <property type="component" value="Chromosome"/>
</dbReference>
<evidence type="ECO:0000259" key="2">
    <source>
        <dbReference type="Pfam" id="PF03050"/>
    </source>
</evidence>
<dbReference type="PANTHER" id="PTHR33678">
    <property type="entry name" value="BLL1576 PROTEIN"/>
    <property type="match status" value="1"/>
</dbReference>
<dbReference type="AlphaFoldDB" id="A0A286P4H0"/>